<sequence>MPAKWWSPVVNNLALLQGANTHVGLLVTSIDLGRRPTAVTVSWADGSAATLRIDADADCAAIRQRLAQIGPGLPRPELDNRVFWVPDDESASPYLVHAWVLQELGRSAEYQSVADMWGERLELLYVSGDSTQVEAVLHLTSSGYAVRVPIEISPPGAKYIDMAYALAKTACTADDLPVGEPHEGIPTFLGPAY</sequence>
<dbReference type="Proteomes" id="UP000316184">
    <property type="component" value="Unassembled WGS sequence"/>
</dbReference>
<evidence type="ECO:0000313" key="1">
    <source>
        <dbReference type="EMBL" id="TWG08357.1"/>
    </source>
</evidence>
<comment type="caution">
    <text evidence="1">The sequence shown here is derived from an EMBL/GenBank/DDBJ whole genome shotgun (WGS) entry which is preliminary data.</text>
</comment>
<gene>
    <name evidence="1" type="ORF">FHU35_11976</name>
</gene>
<name>A0A561V9R8_9PSEU</name>
<reference evidence="1 2" key="1">
    <citation type="submission" date="2019-06" db="EMBL/GenBank/DDBJ databases">
        <title>Sequencing the genomes of 1000 actinobacteria strains.</title>
        <authorList>
            <person name="Klenk H.-P."/>
        </authorList>
    </citation>
    <scope>NUCLEOTIDE SEQUENCE [LARGE SCALE GENOMIC DNA]</scope>
    <source>
        <strain evidence="1 2">DSM 46699</strain>
    </source>
</reference>
<dbReference type="RefSeq" id="WP_145737145.1">
    <property type="nucleotide sequence ID" value="NZ_VIWX01000001.1"/>
</dbReference>
<evidence type="ECO:0000313" key="2">
    <source>
        <dbReference type="Proteomes" id="UP000316184"/>
    </source>
</evidence>
<keyword evidence="2" id="KW-1185">Reference proteome</keyword>
<dbReference type="EMBL" id="VIWX01000001">
    <property type="protein sequence ID" value="TWG08357.1"/>
    <property type="molecule type" value="Genomic_DNA"/>
</dbReference>
<dbReference type="OrthoDB" id="9825909at2"/>
<accession>A0A561V9R8</accession>
<proteinExistence type="predicted"/>
<organism evidence="1 2">
    <name type="scientific">Saccharopolyspora dendranthemae</name>
    <dbReference type="NCBI Taxonomy" id="1181886"/>
    <lineage>
        <taxon>Bacteria</taxon>
        <taxon>Bacillati</taxon>
        <taxon>Actinomycetota</taxon>
        <taxon>Actinomycetes</taxon>
        <taxon>Pseudonocardiales</taxon>
        <taxon>Pseudonocardiaceae</taxon>
        <taxon>Saccharopolyspora</taxon>
    </lineage>
</organism>
<protein>
    <submittedName>
        <fullName evidence="1">Uncharacterized protein</fullName>
    </submittedName>
</protein>
<dbReference type="AlphaFoldDB" id="A0A561V9R8"/>